<feature type="compositionally biased region" description="Pro residues" evidence="1">
    <location>
        <begin position="140"/>
        <end position="155"/>
    </location>
</feature>
<feature type="compositionally biased region" description="Polar residues" evidence="1">
    <location>
        <begin position="369"/>
        <end position="380"/>
    </location>
</feature>
<feature type="compositionally biased region" description="Low complexity" evidence="1">
    <location>
        <begin position="724"/>
        <end position="737"/>
    </location>
</feature>
<proteinExistence type="predicted"/>
<dbReference type="OrthoDB" id="3550095at2759"/>
<keyword evidence="3" id="KW-1185">Reference proteome</keyword>
<feature type="compositionally biased region" description="Polar residues" evidence="1">
    <location>
        <begin position="312"/>
        <end position="334"/>
    </location>
</feature>
<name>A0A2J6TIL1_9HELO</name>
<feature type="compositionally biased region" description="Polar residues" evidence="1">
    <location>
        <begin position="9"/>
        <end position="18"/>
    </location>
</feature>
<feature type="compositionally biased region" description="Pro residues" evidence="1">
    <location>
        <begin position="891"/>
        <end position="903"/>
    </location>
</feature>
<accession>A0A2J6TIL1</accession>
<feature type="compositionally biased region" description="Low complexity" evidence="1">
    <location>
        <begin position="928"/>
        <end position="939"/>
    </location>
</feature>
<dbReference type="Proteomes" id="UP000235371">
    <property type="component" value="Unassembled WGS sequence"/>
</dbReference>
<feature type="compositionally biased region" description="Acidic residues" evidence="1">
    <location>
        <begin position="518"/>
        <end position="527"/>
    </location>
</feature>
<reference evidence="2 3" key="1">
    <citation type="submission" date="2016-04" db="EMBL/GenBank/DDBJ databases">
        <title>A degradative enzymes factory behind the ericoid mycorrhizal symbiosis.</title>
        <authorList>
            <consortium name="DOE Joint Genome Institute"/>
            <person name="Martino E."/>
            <person name="Morin E."/>
            <person name="Grelet G."/>
            <person name="Kuo A."/>
            <person name="Kohler A."/>
            <person name="Daghino S."/>
            <person name="Barry K."/>
            <person name="Choi C."/>
            <person name="Cichocki N."/>
            <person name="Clum A."/>
            <person name="Copeland A."/>
            <person name="Hainaut M."/>
            <person name="Haridas S."/>
            <person name="Labutti K."/>
            <person name="Lindquist E."/>
            <person name="Lipzen A."/>
            <person name="Khouja H.-R."/>
            <person name="Murat C."/>
            <person name="Ohm R."/>
            <person name="Olson A."/>
            <person name="Spatafora J."/>
            <person name="Veneault-Fourrey C."/>
            <person name="Henrissat B."/>
            <person name="Grigoriev I."/>
            <person name="Martin F."/>
            <person name="Perotto S."/>
        </authorList>
    </citation>
    <scope>NUCLEOTIDE SEQUENCE [LARGE SCALE GENOMIC DNA]</scope>
    <source>
        <strain evidence="2 3">E</strain>
    </source>
</reference>
<feature type="compositionally biased region" description="Low complexity" evidence="1">
    <location>
        <begin position="293"/>
        <end position="302"/>
    </location>
</feature>
<feature type="compositionally biased region" description="Low complexity" evidence="1">
    <location>
        <begin position="335"/>
        <end position="350"/>
    </location>
</feature>
<feature type="region of interest" description="Disordered" evidence="1">
    <location>
        <begin position="507"/>
        <end position="1099"/>
    </location>
</feature>
<dbReference type="EMBL" id="KZ613783">
    <property type="protein sequence ID" value="PMD62843.1"/>
    <property type="molecule type" value="Genomic_DNA"/>
</dbReference>
<feature type="compositionally biased region" description="Polar residues" evidence="1">
    <location>
        <begin position="683"/>
        <end position="713"/>
    </location>
</feature>
<gene>
    <name evidence="2" type="ORF">K444DRAFT_627711</name>
</gene>
<feature type="compositionally biased region" description="Polar residues" evidence="1">
    <location>
        <begin position="659"/>
        <end position="668"/>
    </location>
</feature>
<dbReference type="GeneID" id="36590912"/>
<feature type="compositionally biased region" description="Pro residues" evidence="1">
    <location>
        <begin position="760"/>
        <end position="769"/>
    </location>
</feature>
<feature type="region of interest" description="Disordered" evidence="1">
    <location>
        <begin position="1"/>
        <end position="31"/>
    </location>
</feature>
<feature type="compositionally biased region" description="Pro residues" evidence="1">
    <location>
        <begin position="219"/>
        <end position="242"/>
    </location>
</feature>
<dbReference type="STRING" id="1095630.A0A2J6TIL1"/>
<evidence type="ECO:0008006" key="4">
    <source>
        <dbReference type="Google" id="ProtNLM"/>
    </source>
</evidence>
<feature type="compositionally biased region" description="Low complexity" evidence="1">
    <location>
        <begin position="811"/>
        <end position="834"/>
    </location>
</feature>
<protein>
    <recommendedName>
        <fullName evidence="4">CCHC-type domain-containing protein</fullName>
    </recommendedName>
</protein>
<dbReference type="RefSeq" id="XP_024739747.1">
    <property type="nucleotide sequence ID" value="XM_024882835.1"/>
</dbReference>
<evidence type="ECO:0000256" key="1">
    <source>
        <dbReference type="SAM" id="MobiDB-lite"/>
    </source>
</evidence>
<feature type="compositionally biased region" description="Basic and acidic residues" evidence="1">
    <location>
        <begin position="564"/>
        <end position="573"/>
    </location>
</feature>
<feature type="region of interest" description="Disordered" evidence="1">
    <location>
        <begin position="132"/>
        <end position="406"/>
    </location>
</feature>
<feature type="compositionally biased region" description="Polar residues" evidence="1">
    <location>
        <begin position="164"/>
        <end position="177"/>
    </location>
</feature>
<evidence type="ECO:0000313" key="2">
    <source>
        <dbReference type="EMBL" id="PMD62843.1"/>
    </source>
</evidence>
<feature type="compositionally biased region" description="Low complexity" evidence="1">
    <location>
        <begin position="1012"/>
        <end position="1023"/>
    </location>
</feature>
<sequence length="1099" mass="118013">MAAAWPQGAQPSTPNNGPQYPPSTPLPQRKNTNPPPICYKCEGEHFVKDCPQGSLPIAGLSRFVAGAIVEPIYGAQRFVAARVSYLSLVVAMTVGSDGLKFLMLILLFHNPCFQVFACNYVNKYSSFPQPSTQAYQQYPRPAPPVQTYPPQPGPPQQYTAYPQNQQYGASGPQTAYNQPPQQQYSVPPVPQYGRPGYQASPYGQYPQPNGPPQYGGPGYQPPPQQYGPPATAPYQPPNPYAQPPAGYGGPQPGPPATYQAPPPQWNMPPTARPPYQQIRRSASFQQRELSATPSQQSQPQPQLDYGPEAPKQTPQTPVSNHGSLQHSAPQVAQSSPATAAAESKVASAASTPRNQQAPRMGFVRKESTHSLASEGQASESKYSEGLGGDDPFRVESETPTPEDEDAQFDWDFRYIFKEPERKETVALAQPLSAIFLPNSTPVPLVQAWSIHIPSISRYARKDNGKEFVRSIRNAPQWSFLQEDPGFSDEPLEGPLIPLSEVPAWTVARHGIPTPEPELVTELENDEGPESRKRPRSEEEEEGQIDEQDDVDNQIALESSEIEAEGPRAKRQKNEEDEGQLDEVMGTPAVGTPVLTNPRAGTPCLQTDDDAWAPEEGERATSPMDPTEALLASLGVSGTPKPVKQESLPPYPAPNEENESPQTPTPAGSQQNQQNPTVPPPNVAQSTGQPMSNAYGNTPQGNPQWISPANTPQVKPQWNPPPSAPQSQPQWGPSTNAPYGGGQPAGPPGPPANAPYGNGPPTGPPGPPANQPYVNSQYGPPTNAPYGNGPSPYAAPMNQQYGPPVNVPYGPPNGYQPGPSQPYGPQAPSYGNAPPYNAPQPYPQQYGPPANFQQGPPQYAQPSAPYGPPSHFPQGAPQYPPPQRAPSLGNGPPVPGPYGGPPQTSPVQYGPPQNVPYNAYPNPLQQYSNNGPQGPYANGPQPNPPYPNGPPVQPPYGNIPPRQDSGYVSARGSYSNGSGPPEYLQQNATQNSAPPAPQNDPNRPAHGFDEPHNQNQKENNPPQQLDRRNGDEEGSADTINSNGTDSAEDGGTPLSPTSAEILGKLVRKNSSGDGSRQKSEASRKIKRPQPVVADAYSRRW</sequence>
<dbReference type="InParanoid" id="A0A2J6TIL1"/>
<organism evidence="2 3">
    <name type="scientific">Hyaloscypha bicolor E</name>
    <dbReference type="NCBI Taxonomy" id="1095630"/>
    <lineage>
        <taxon>Eukaryota</taxon>
        <taxon>Fungi</taxon>
        <taxon>Dikarya</taxon>
        <taxon>Ascomycota</taxon>
        <taxon>Pezizomycotina</taxon>
        <taxon>Leotiomycetes</taxon>
        <taxon>Helotiales</taxon>
        <taxon>Hyaloscyphaceae</taxon>
        <taxon>Hyaloscypha</taxon>
        <taxon>Hyaloscypha bicolor</taxon>
    </lineage>
</organism>
<feature type="compositionally biased region" description="Pro residues" evidence="1">
    <location>
        <begin position="251"/>
        <end position="272"/>
    </location>
</feature>
<feature type="compositionally biased region" description="Pro residues" evidence="1">
    <location>
        <begin position="940"/>
        <end position="957"/>
    </location>
</feature>
<feature type="compositionally biased region" description="Polar residues" evidence="1">
    <location>
        <begin position="971"/>
        <end position="992"/>
    </location>
</feature>
<evidence type="ECO:0000313" key="3">
    <source>
        <dbReference type="Proteomes" id="UP000235371"/>
    </source>
</evidence>
<feature type="compositionally biased region" description="Polar residues" evidence="1">
    <location>
        <begin position="278"/>
        <end position="292"/>
    </location>
</feature>
<feature type="compositionally biased region" description="Acidic residues" evidence="1">
    <location>
        <begin position="537"/>
        <end position="551"/>
    </location>
</feature>
<dbReference type="AlphaFoldDB" id="A0A2J6TIL1"/>